<keyword evidence="3" id="KW-1185">Reference proteome</keyword>
<evidence type="ECO:0000313" key="3">
    <source>
        <dbReference type="Proteomes" id="UP000185093"/>
    </source>
</evidence>
<evidence type="ECO:0008006" key="4">
    <source>
        <dbReference type="Google" id="ProtNLM"/>
    </source>
</evidence>
<dbReference type="NCBIfam" id="NF033529">
    <property type="entry name" value="transpos_ISLre2"/>
    <property type="match status" value="1"/>
</dbReference>
<sequence>MAVARHLFVALIEALDDALLAQKPKHYKCVGKRRRTLSTLIGDIVIHRRLYVHASKKRGKKKGSKARFLLNERLNIQPRRRVTHGLLRLIVSAATRLSFREVSEMLEEAGFPRISHTTIHNEVRRYGELQSQVLQQSKELLFVAGQRVENVELRKVPVLFIEADGIIVNCQGADTTKLELKLAAIHEGWEELGKRRKLKKATTVIGLFNGGDDFWETVTAQLMKTYDLTDTQIVINGDGADWIQKTAKDYFADAIVQLDRYHLIRDLRLAVGQKAANDLLAQLDRGDVTVFVDTLEAMAPRIPEKRREVYGKLLNLFKKYPEHLLDYRHRLGNEYEGIRLHGMGAAETMVDKKVANRMKKRGMLWSRIGACAMASLLMLRSNDQLFQWLDRHPENDVLNPVPRLRQQVITSGHEAPGEWLRVAMPSLGYSTKPWVIALRNLSGFSTAL</sequence>
<evidence type="ECO:0000256" key="1">
    <source>
        <dbReference type="ARBA" id="ARBA00006539"/>
    </source>
</evidence>
<organism evidence="2 3">
    <name type="scientific">Acetomicrobium flavidum</name>
    <dbReference type="NCBI Taxonomy" id="49896"/>
    <lineage>
        <taxon>Bacteria</taxon>
        <taxon>Thermotogati</taxon>
        <taxon>Synergistota</taxon>
        <taxon>Synergistia</taxon>
        <taxon>Synergistales</taxon>
        <taxon>Acetomicrobiaceae</taxon>
        <taxon>Acetomicrobium</taxon>
    </lineage>
</organism>
<accession>A0ABY1JDM7</accession>
<dbReference type="Proteomes" id="UP000185093">
    <property type="component" value="Unassembled WGS sequence"/>
</dbReference>
<comment type="caution">
    <text evidence="2">The sequence shown here is derived from an EMBL/GenBank/DDBJ whole genome shotgun (WGS) entry which is preliminary data.</text>
</comment>
<proteinExistence type="inferred from homology"/>
<reference evidence="2 3" key="1">
    <citation type="submission" date="2016-11" db="EMBL/GenBank/DDBJ databases">
        <authorList>
            <person name="Varghese N."/>
            <person name="Submissions S."/>
        </authorList>
    </citation>
    <scope>NUCLEOTIDE SEQUENCE [LARGE SCALE GENOMIC DNA]</scope>
    <source>
        <strain evidence="2 3">DSM 20664</strain>
    </source>
</reference>
<dbReference type="Pfam" id="PF06782">
    <property type="entry name" value="UPF0236"/>
    <property type="match status" value="1"/>
</dbReference>
<comment type="similarity">
    <text evidence="1">Belongs to the UPF0236 family.</text>
</comment>
<protein>
    <recommendedName>
        <fullName evidence="4">Transposase</fullName>
    </recommendedName>
</protein>
<evidence type="ECO:0000313" key="2">
    <source>
        <dbReference type="EMBL" id="SIN69450.1"/>
    </source>
</evidence>
<dbReference type="InterPro" id="IPR009620">
    <property type="entry name" value="UPF0236"/>
</dbReference>
<dbReference type="EMBL" id="FSQZ01000001">
    <property type="protein sequence ID" value="SIN69450.1"/>
    <property type="molecule type" value="Genomic_DNA"/>
</dbReference>
<name>A0ABY1JDM7_9BACT</name>
<gene>
    <name evidence="2" type="ORF">SAMN05444368_1250</name>
</gene>